<reference evidence="7 8" key="1">
    <citation type="journal article" date="2016" name="Sci. Rep.">
        <title>Insights into Adaptations to a Near-Obligate Nematode Endoparasitic Lifestyle from the Finished Genome of Drechmeria coniospora.</title>
        <authorList>
            <person name="Zhang L."/>
            <person name="Zhou Z."/>
            <person name="Guo Q."/>
            <person name="Fokkens L."/>
            <person name="Miskei M."/>
            <person name="Pocsi I."/>
            <person name="Zhang W."/>
            <person name="Chen M."/>
            <person name="Wang L."/>
            <person name="Sun Y."/>
            <person name="Donzelli B.G."/>
            <person name="Gibson D.M."/>
            <person name="Nelson D.R."/>
            <person name="Luo J.G."/>
            <person name="Rep M."/>
            <person name="Liu H."/>
            <person name="Yang S."/>
            <person name="Wang J."/>
            <person name="Krasnoff S.B."/>
            <person name="Xu Y."/>
            <person name="Molnar I."/>
            <person name="Lin M."/>
        </authorList>
    </citation>
    <scope>NUCLEOTIDE SEQUENCE [LARGE SCALE GENOMIC DNA]</scope>
    <source>
        <strain evidence="7 8">ARSEF 6962</strain>
    </source>
</reference>
<protein>
    <recommendedName>
        <fullName evidence="6">C3H1-type domain-containing protein</fullName>
    </recommendedName>
</protein>
<dbReference type="InterPro" id="IPR039136">
    <property type="entry name" value="NUFIP1-like"/>
</dbReference>
<sequence length="623" mass="67088">MSGYGYGPPPPPPSASAGLPPYGQPTVSYSHGVPGRGGGAPGGRARGGQYPRGRGDYRPTPYEYPPQAYAAQNAAPYGASHSSNVGYQPHPHPQQWAPEHGHGPSSQGAHPHAPAPISAANYHPNYAPPQPYPPPQYSQSYGAPQQYANPYQGPPQPAATHWGHQGSPQQGHYANGRGRGGYADRASKHSPMGAPPRQAYEQNPSAGSMGGAFGQPYAHDPHYAPSQYPYLGPPPPPAPLHHHQDGHHGQYHRRGRGGGPRDGGRGRGGFHHGGGGGDRARHQHQKQQAHANGNKKAAKAESQAQSAGKKKKRKTNTLGLTPGMDSESEDDEGEEKALVDLIGTETLQVSDVAAFLAERRKNYPTKARVESKKAAELARKDEDKASELEKQADKLRKQLRKVESSIKRKREQADEGDEMRNHSQESDDDEKPEVMSSRTESAPSLAPTARKADVSRHCKYYATGGTCGKKGKCRFVHDPEVREAAMKEREANDGRITIQQRLILNDKEQEDLSILQSIQYLRDKGLMKSVPKPPTTDAMDVDVNQVKEKHVKPAATSLLPAAPASLPDPPAKREAGTARRSLPSPVVPVANSVGSQGSDNYQGWLLEPYGSANGKQSKSDDLP</sequence>
<evidence type="ECO:0000256" key="5">
    <source>
        <dbReference type="SAM" id="MobiDB-lite"/>
    </source>
</evidence>
<keyword evidence="3 4" id="KW-0862">Zinc</keyword>
<dbReference type="GO" id="GO:0003723">
    <property type="term" value="F:RNA binding"/>
    <property type="evidence" value="ECO:0007669"/>
    <property type="project" value="InterPro"/>
</dbReference>
<evidence type="ECO:0000256" key="1">
    <source>
        <dbReference type="ARBA" id="ARBA00022723"/>
    </source>
</evidence>
<evidence type="ECO:0000313" key="8">
    <source>
        <dbReference type="Proteomes" id="UP000076580"/>
    </source>
</evidence>
<dbReference type="GO" id="GO:0005634">
    <property type="term" value="C:nucleus"/>
    <property type="evidence" value="ECO:0007669"/>
    <property type="project" value="TreeGrafter"/>
</dbReference>
<dbReference type="SUPFAM" id="SSF90229">
    <property type="entry name" value="CCCH zinc finger"/>
    <property type="match status" value="1"/>
</dbReference>
<dbReference type="InterPro" id="IPR019496">
    <property type="entry name" value="NUFIP1_cons_dom"/>
</dbReference>
<name>A0A151GIL2_DRECN</name>
<dbReference type="PROSITE" id="PS50103">
    <property type="entry name" value="ZF_C3H1"/>
    <property type="match status" value="1"/>
</dbReference>
<feature type="compositionally biased region" description="Low complexity" evidence="5">
    <location>
        <begin position="137"/>
        <end position="148"/>
    </location>
</feature>
<keyword evidence="2 4" id="KW-0863">Zinc-finger</keyword>
<feature type="compositionally biased region" description="Low complexity" evidence="5">
    <location>
        <begin position="553"/>
        <end position="565"/>
    </location>
</feature>
<evidence type="ECO:0000256" key="3">
    <source>
        <dbReference type="ARBA" id="ARBA00022833"/>
    </source>
</evidence>
<feature type="region of interest" description="Disordered" evidence="5">
    <location>
        <begin position="1"/>
        <end position="344"/>
    </location>
</feature>
<organism evidence="7 8">
    <name type="scientific">Drechmeria coniospora</name>
    <name type="common">Nematophagous fungus</name>
    <name type="synonym">Meria coniospora</name>
    <dbReference type="NCBI Taxonomy" id="98403"/>
    <lineage>
        <taxon>Eukaryota</taxon>
        <taxon>Fungi</taxon>
        <taxon>Dikarya</taxon>
        <taxon>Ascomycota</taxon>
        <taxon>Pezizomycotina</taxon>
        <taxon>Sordariomycetes</taxon>
        <taxon>Hypocreomycetidae</taxon>
        <taxon>Hypocreales</taxon>
        <taxon>Ophiocordycipitaceae</taxon>
        <taxon>Drechmeria</taxon>
    </lineage>
</organism>
<dbReference type="PANTHER" id="PTHR13309">
    <property type="entry name" value="NUCLEAR FRAGILE X MENTAL RETARDATION PROTEIN INTERACTING PROTEIN 1"/>
    <property type="match status" value="1"/>
</dbReference>
<feature type="compositionally biased region" description="Polar residues" evidence="5">
    <location>
        <begin position="592"/>
        <end position="601"/>
    </location>
</feature>
<keyword evidence="1 4" id="KW-0479">Metal-binding</keyword>
<proteinExistence type="predicted"/>
<dbReference type="EMBL" id="LAYC01000002">
    <property type="protein sequence ID" value="KYK56940.1"/>
    <property type="molecule type" value="Genomic_DNA"/>
</dbReference>
<feature type="domain" description="C3H1-type" evidence="6">
    <location>
        <begin position="452"/>
        <end position="480"/>
    </location>
</feature>
<accession>A0A151GIL2</accession>
<feature type="compositionally biased region" description="Low complexity" evidence="5">
    <location>
        <begin position="65"/>
        <end position="79"/>
    </location>
</feature>
<dbReference type="AlphaFoldDB" id="A0A151GIL2"/>
<feature type="region of interest" description="Disordered" evidence="5">
    <location>
        <begin position="358"/>
        <end position="456"/>
    </location>
</feature>
<feature type="compositionally biased region" description="Low complexity" evidence="5">
    <location>
        <begin position="109"/>
        <end position="125"/>
    </location>
</feature>
<dbReference type="InterPro" id="IPR036855">
    <property type="entry name" value="Znf_CCCH_sf"/>
</dbReference>
<comment type="caution">
    <text evidence="7">The sequence shown here is derived from an EMBL/GenBank/DDBJ whole genome shotgun (WGS) entry which is preliminary data.</text>
</comment>
<evidence type="ECO:0000256" key="2">
    <source>
        <dbReference type="ARBA" id="ARBA00022771"/>
    </source>
</evidence>
<dbReference type="Pfam" id="PF10453">
    <property type="entry name" value="NUFIP1"/>
    <property type="match status" value="1"/>
</dbReference>
<dbReference type="RefSeq" id="XP_040656292.1">
    <property type="nucleotide sequence ID" value="XM_040801259.1"/>
</dbReference>
<dbReference type="GO" id="GO:0000492">
    <property type="term" value="P:box C/D snoRNP assembly"/>
    <property type="evidence" value="ECO:0007669"/>
    <property type="project" value="TreeGrafter"/>
</dbReference>
<keyword evidence="8" id="KW-1185">Reference proteome</keyword>
<feature type="compositionally biased region" description="Gly residues" evidence="5">
    <location>
        <begin position="34"/>
        <end position="46"/>
    </location>
</feature>
<gene>
    <name evidence="7" type="ORF">DCS_03946</name>
</gene>
<evidence type="ECO:0000259" key="6">
    <source>
        <dbReference type="PROSITE" id="PS50103"/>
    </source>
</evidence>
<dbReference type="Proteomes" id="UP000076580">
    <property type="component" value="Chromosome 02"/>
</dbReference>
<feature type="compositionally biased region" description="Pro residues" evidence="5">
    <location>
        <begin position="126"/>
        <end position="136"/>
    </location>
</feature>
<dbReference type="GeneID" id="63716589"/>
<dbReference type="GO" id="GO:0008270">
    <property type="term" value="F:zinc ion binding"/>
    <property type="evidence" value="ECO:0007669"/>
    <property type="project" value="UniProtKB-KW"/>
</dbReference>
<feature type="compositionally biased region" description="Low complexity" evidence="5">
    <location>
        <begin position="288"/>
        <end position="307"/>
    </location>
</feature>
<dbReference type="InParanoid" id="A0A151GIL2"/>
<dbReference type="InterPro" id="IPR000571">
    <property type="entry name" value="Znf_CCCH"/>
</dbReference>
<dbReference type="PANTHER" id="PTHR13309:SF0">
    <property type="entry name" value="FMR1-INTERACTING PROTEIN NUFIP1"/>
    <property type="match status" value="1"/>
</dbReference>
<dbReference type="STRING" id="98403.A0A151GIL2"/>
<feature type="zinc finger region" description="C3H1-type" evidence="4">
    <location>
        <begin position="452"/>
        <end position="480"/>
    </location>
</feature>
<evidence type="ECO:0000256" key="4">
    <source>
        <dbReference type="PROSITE-ProRule" id="PRU00723"/>
    </source>
</evidence>
<evidence type="ECO:0000313" key="7">
    <source>
        <dbReference type="EMBL" id="KYK56940.1"/>
    </source>
</evidence>
<feature type="compositionally biased region" description="Basic and acidic residues" evidence="5">
    <location>
        <begin position="358"/>
        <end position="406"/>
    </location>
</feature>
<feature type="region of interest" description="Disordered" evidence="5">
    <location>
        <begin position="552"/>
        <end position="623"/>
    </location>
</feature>